<dbReference type="Gene3D" id="3.40.50.720">
    <property type="entry name" value="NAD(P)-binding Rossmann-like Domain"/>
    <property type="match status" value="1"/>
</dbReference>
<dbReference type="InterPro" id="IPR029063">
    <property type="entry name" value="SAM-dependent_MTases_sf"/>
</dbReference>
<dbReference type="InterPro" id="IPR036388">
    <property type="entry name" value="WH-like_DNA-bd_sf"/>
</dbReference>
<organism evidence="1 2">
    <name type="scientific">Candidatus Magasanikbacteria bacterium GW2011_GWC2_34_16</name>
    <dbReference type="NCBI Taxonomy" id="1619045"/>
    <lineage>
        <taxon>Bacteria</taxon>
        <taxon>Candidatus Magasanikiibacteriota</taxon>
    </lineage>
</organism>
<gene>
    <name evidence="1" type="ORF">UR53_C0005G0021</name>
</gene>
<dbReference type="Proteomes" id="UP000034927">
    <property type="component" value="Unassembled WGS sequence"/>
</dbReference>
<comment type="caution">
    <text evidence="1">The sequence shown here is derived from an EMBL/GenBank/DDBJ whole genome shotgun (WGS) entry which is preliminary data.</text>
</comment>
<name>A0A0G0DVQ1_9BACT</name>
<accession>A0A0G0DVQ1</accession>
<protein>
    <submittedName>
        <fullName evidence="1">Transcriptional regulator, MarR family</fullName>
    </submittedName>
</protein>
<dbReference type="SUPFAM" id="SSF46785">
    <property type="entry name" value="Winged helix' DNA-binding domain"/>
    <property type="match status" value="1"/>
</dbReference>
<dbReference type="InterPro" id="IPR036390">
    <property type="entry name" value="WH_DNA-bd_sf"/>
</dbReference>
<dbReference type="EMBL" id="LBPO01000005">
    <property type="protein sequence ID" value="KKP59222.1"/>
    <property type="molecule type" value="Genomic_DNA"/>
</dbReference>
<sequence length="206" mass="24065">MNDNQFFKPTPLYKEFMILDLIEKDSKITQRVMSDRLNVSVSMINSYLDEYEESGYIKRKYITTKTVHYHITKKGLERKKVLNIGYLQASQLINSSAKENIILFLNQIIQKGFRNIILYGAGEVAEIMLQVINTDKSIPLNAVAIIDDDISKKDQYLVNTRIIAKNGINKYNHDCILISSYKHHEKIRKQLLELNYPKELIIEFFN</sequence>
<dbReference type="Gene3D" id="1.10.10.10">
    <property type="entry name" value="Winged helix-like DNA-binding domain superfamily/Winged helix DNA-binding domain"/>
    <property type="match status" value="1"/>
</dbReference>
<evidence type="ECO:0000313" key="1">
    <source>
        <dbReference type="EMBL" id="KKP59222.1"/>
    </source>
</evidence>
<dbReference type="SUPFAM" id="SSF53335">
    <property type="entry name" value="S-adenosyl-L-methionine-dependent methyltransferases"/>
    <property type="match status" value="1"/>
</dbReference>
<dbReference type="AlphaFoldDB" id="A0A0G0DVQ1"/>
<evidence type="ECO:0000313" key="2">
    <source>
        <dbReference type="Proteomes" id="UP000034927"/>
    </source>
</evidence>
<proteinExistence type="predicted"/>
<dbReference type="Pfam" id="PF13412">
    <property type="entry name" value="HTH_24"/>
    <property type="match status" value="1"/>
</dbReference>
<reference evidence="1 2" key="1">
    <citation type="journal article" date="2015" name="Nature">
        <title>rRNA introns, odd ribosomes, and small enigmatic genomes across a large radiation of phyla.</title>
        <authorList>
            <person name="Brown C.T."/>
            <person name="Hug L.A."/>
            <person name="Thomas B.C."/>
            <person name="Sharon I."/>
            <person name="Castelle C.J."/>
            <person name="Singh A."/>
            <person name="Wilkins M.J."/>
            <person name="Williams K.H."/>
            <person name="Banfield J.F."/>
        </authorList>
    </citation>
    <scope>NUCLEOTIDE SEQUENCE [LARGE SCALE GENOMIC DNA]</scope>
</reference>